<dbReference type="GO" id="GO:0005524">
    <property type="term" value="F:ATP binding"/>
    <property type="evidence" value="ECO:0007669"/>
    <property type="project" value="UniProtKB-KW"/>
</dbReference>
<comment type="subcellular location">
    <subcellularLocation>
        <location evidence="1">Cytoplasm</location>
        <location evidence="1">Cytoskeleton</location>
        <location evidence="1">Cilium basal body</location>
    </subcellularLocation>
</comment>
<proteinExistence type="inferred from homology"/>
<dbReference type="Proteomes" id="UP001159641">
    <property type="component" value="Unassembled WGS sequence"/>
</dbReference>
<organism evidence="11 12">
    <name type="scientific">Eschrichtius robustus</name>
    <name type="common">California gray whale</name>
    <name type="synonym">Eschrichtius gibbosus</name>
    <dbReference type="NCBI Taxonomy" id="9764"/>
    <lineage>
        <taxon>Eukaryota</taxon>
        <taxon>Metazoa</taxon>
        <taxon>Chordata</taxon>
        <taxon>Craniata</taxon>
        <taxon>Vertebrata</taxon>
        <taxon>Euteleostomi</taxon>
        <taxon>Mammalia</taxon>
        <taxon>Eutheria</taxon>
        <taxon>Laurasiatheria</taxon>
        <taxon>Artiodactyla</taxon>
        <taxon>Whippomorpha</taxon>
        <taxon>Cetacea</taxon>
        <taxon>Mysticeti</taxon>
        <taxon>Eschrichtiidae</taxon>
        <taxon>Eschrichtius</taxon>
    </lineage>
</organism>
<gene>
    <name evidence="11" type="ORF">J1605_018308</name>
</gene>
<protein>
    <recommendedName>
        <fullName evidence="13">Tubulin polyglutamylase TTLL1</fullName>
    </recommendedName>
</protein>
<keyword evidence="8" id="KW-0969">Cilium</keyword>
<evidence type="ECO:0000256" key="1">
    <source>
        <dbReference type="ARBA" id="ARBA00004120"/>
    </source>
</evidence>
<keyword evidence="10" id="KW-0966">Cell projection</keyword>
<reference evidence="11 12" key="1">
    <citation type="submission" date="2022-11" db="EMBL/GenBank/DDBJ databases">
        <title>Whole genome sequence of Eschrichtius robustus ER-17-0199.</title>
        <authorList>
            <person name="Bruniche-Olsen A."/>
            <person name="Black A.N."/>
            <person name="Fields C.J."/>
            <person name="Walden K."/>
            <person name="Dewoody J.A."/>
        </authorList>
    </citation>
    <scope>NUCLEOTIDE SEQUENCE [LARGE SCALE GENOMIC DNA]</scope>
    <source>
        <strain evidence="11">ER-17-0199</strain>
        <tissue evidence="11">Blubber</tissue>
    </source>
</reference>
<evidence type="ECO:0000256" key="3">
    <source>
        <dbReference type="ARBA" id="ARBA00022490"/>
    </source>
</evidence>
<keyword evidence="7" id="KW-0067">ATP-binding</keyword>
<evidence type="ECO:0000256" key="10">
    <source>
        <dbReference type="ARBA" id="ARBA00023273"/>
    </source>
</evidence>
<sequence length="165" mass="19033">MTQSTKEAYVISLYINNLLLIGGRKFDLRLYVLVSTYRPLRYYMHKLGFFCFCTVKYTPSTSELDNMFVHLTNVAIQKHGEDYNQIHGGTGAREEVTSKLFNEIHWIFMQSLKAVAPMMNNDKHCFECYSYDIIINDKLKPWLIEVNASPSLTSTLPTTKSLSIT</sequence>
<dbReference type="GO" id="GO:0070740">
    <property type="term" value="F:tubulin-glutamic acid ligase activity"/>
    <property type="evidence" value="ECO:0007669"/>
    <property type="project" value="TreeGrafter"/>
</dbReference>
<dbReference type="GO" id="GO:0000226">
    <property type="term" value="P:microtubule cytoskeleton organization"/>
    <property type="evidence" value="ECO:0007669"/>
    <property type="project" value="TreeGrafter"/>
</dbReference>
<evidence type="ECO:0000313" key="12">
    <source>
        <dbReference type="Proteomes" id="UP001159641"/>
    </source>
</evidence>
<dbReference type="GO" id="GO:0015631">
    <property type="term" value="F:tubulin binding"/>
    <property type="evidence" value="ECO:0007669"/>
    <property type="project" value="TreeGrafter"/>
</dbReference>
<comment type="similarity">
    <text evidence="2">Belongs to the tubulin polyglutamylase family.</text>
</comment>
<dbReference type="PANTHER" id="PTHR12241">
    <property type="entry name" value="TUBULIN POLYGLUTAMYLASE"/>
    <property type="match status" value="1"/>
</dbReference>
<keyword evidence="4" id="KW-0436">Ligase</keyword>
<keyword evidence="6" id="KW-0547">Nucleotide-binding</keyword>
<dbReference type="Gene3D" id="3.30.470.20">
    <property type="entry name" value="ATP-grasp fold, B domain"/>
    <property type="match status" value="1"/>
</dbReference>
<dbReference type="InterPro" id="IPR004344">
    <property type="entry name" value="TTL/TTLL_fam"/>
</dbReference>
<keyword evidence="3" id="KW-0963">Cytoplasm</keyword>
<accession>A0AB34HSV1</accession>
<evidence type="ECO:0000256" key="2">
    <source>
        <dbReference type="ARBA" id="ARBA00006118"/>
    </source>
</evidence>
<dbReference type="GO" id="GO:0005874">
    <property type="term" value="C:microtubule"/>
    <property type="evidence" value="ECO:0007669"/>
    <property type="project" value="UniProtKB-KW"/>
</dbReference>
<dbReference type="Pfam" id="PF03133">
    <property type="entry name" value="TTL"/>
    <property type="match status" value="1"/>
</dbReference>
<dbReference type="SUPFAM" id="SSF56059">
    <property type="entry name" value="Glutathione synthetase ATP-binding domain-like"/>
    <property type="match status" value="1"/>
</dbReference>
<keyword evidence="9" id="KW-0206">Cytoskeleton</keyword>
<dbReference type="PROSITE" id="PS51221">
    <property type="entry name" value="TTL"/>
    <property type="match status" value="1"/>
</dbReference>
<comment type="caution">
    <text evidence="11">The sequence shown here is derived from an EMBL/GenBank/DDBJ whole genome shotgun (WGS) entry which is preliminary data.</text>
</comment>
<dbReference type="AlphaFoldDB" id="A0AB34HSV1"/>
<dbReference type="GO" id="GO:0036064">
    <property type="term" value="C:ciliary basal body"/>
    <property type="evidence" value="ECO:0007669"/>
    <property type="project" value="TreeGrafter"/>
</dbReference>
<evidence type="ECO:0000256" key="8">
    <source>
        <dbReference type="ARBA" id="ARBA00023069"/>
    </source>
</evidence>
<evidence type="ECO:0000256" key="7">
    <source>
        <dbReference type="ARBA" id="ARBA00022840"/>
    </source>
</evidence>
<evidence type="ECO:0000256" key="9">
    <source>
        <dbReference type="ARBA" id="ARBA00023212"/>
    </source>
</evidence>
<evidence type="ECO:0000256" key="4">
    <source>
        <dbReference type="ARBA" id="ARBA00022598"/>
    </source>
</evidence>
<evidence type="ECO:0000256" key="5">
    <source>
        <dbReference type="ARBA" id="ARBA00022701"/>
    </source>
</evidence>
<name>A0AB34HSV1_ESCRO</name>
<keyword evidence="5" id="KW-0493">Microtubule</keyword>
<evidence type="ECO:0000256" key="6">
    <source>
        <dbReference type="ARBA" id="ARBA00022741"/>
    </source>
</evidence>
<evidence type="ECO:0000313" key="11">
    <source>
        <dbReference type="EMBL" id="KAJ8795293.1"/>
    </source>
</evidence>
<dbReference type="PANTHER" id="PTHR12241:SF31">
    <property type="entry name" value="POLYGLUTAMYLASE COMPLEX SUBUNIT TTLL1"/>
    <property type="match status" value="1"/>
</dbReference>
<dbReference type="EMBL" id="JAIQCJ010000577">
    <property type="protein sequence ID" value="KAJ8795293.1"/>
    <property type="molecule type" value="Genomic_DNA"/>
</dbReference>
<keyword evidence="12" id="KW-1185">Reference proteome</keyword>
<evidence type="ECO:0008006" key="13">
    <source>
        <dbReference type="Google" id="ProtNLM"/>
    </source>
</evidence>